<feature type="binding site" evidence="5">
    <location>
        <position position="40"/>
    </location>
    <ligand>
        <name>FAD</name>
        <dbReference type="ChEBI" id="CHEBI:57692"/>
    </ligand>
</feature>
<accession>W2UZZ4</accession>
<dbReference type="PATRIC" id="fig|1401685.3.peg.642"/>
<dbReference type="GO" id="GO:0004324">
    <property type="term" value="F:ferredoxin-NADP+ reductase activity"/>
    <property type="evidence" value="ECO:0007669"/>
    <property type="project" value="UniProtKB-UniRule"/>
</dbReference>
<feature type="binding site" evidence="5">
    <location>
        <position position="32"/>
    </location>
    <ligand>
        <name>FAD</name>
        <dbReference type="ChEBI" id="CHEBI:57692"/>
    </ligand>
</feature>
<evidence type="ECO:0000256" key="5">
    <source>
        <dbReference type="HAMAP-Rule" id="MF_01685"/>
    </source>
</evidence>
<dbReference type="HAMAP" id="MF_01685">
    <property type="entry name" value="FENR2"/>
    <property type="match status" value="1"/>
</dbReference>
<feature type="domain" description="FAD/NAD(P)-binding" evidence="6">
    <location>
        <begin position="3"/>
        <end position="298"/>
    </location>
</feature>
<dbReference type="InterPro" id="IPR050097">
    <property type="entry name" value="Ferredoxin-NADP_redctase_2"/>
</dbReference>
<keyword evidence="1 5" id="KW-0285">Flavoprotein</keyword>
<dbReference type="GO" id="GO:0050661">
    <property type="term" value="F:NADP binding"/>
    <property type="evidence" value="ECO:0007669"/>
    <property type="project" value="UniProtKB-UniRule"/>
</dbReference>
<dbReference type="STRING" id="1401685.P857_350"/>
<keyword evidence="8" id="KW-1185">Reference proteome</keyword>
<organism evidence="7 8">
    <name type="scientific">Candidatus Xenolissoclinum pacificiensis L6</name>
    <dbReference type="NCBI Taxonomy" id="1401685"/>
    <lineage>
        <taxon>Bacteria</taxon>
        <taxon>Pseudomonadati</taxon>
        <taxon>Pseudomonadota</taxon>
        <taxon>Alphaproteobacteria</taxon>
        <taxon>Rickettsiales</taxon>
        <taxon>Anaplasmataceae</taxon>
        <taxon>Candidatus Xenolissoclinum</taxon>
    </lineage>
</organism>
<dbReference type="PRINTS" id="PR00469">
    <property type="entry name" value="PNDRDTASEII"/>
</dbReference>
<keyword evidence="4 5" id="KW-0560">Oxidoreductase</keyword>
<dbReference type="InterPro" id="IPR022890">
    <property type="entry name" value="Fd--NADP_Rdtase_type_2"/>
</dbReference>
<evidence type="ECO:0000256" key="2">
    <source>
        <dbReference type="ARBA" id="ARBA00022827"/>
    </source>
</evidence>
<evidence type="ECO:0000256" key="1">
    <source>
        <dbReference type="ARBA" id="ARBA00022630"/>
    </source>
</evidence>
<comment type="similarity">
    <text evidence="5">Belongs to the ferredoxin--NADP reductase type 2 family.</text>
</comment>
<evidence type="ECO:0000256" key="4">
    <source>
        <dbReference type="ARBA" id="ARBA00023002"/>
    </source>
</evidence>
<reference evidence="7 8" key="1">
    <citation type="journal article" date="2013" name="PLoS ONE">
        <title>Bacterial endosymbiosis in a chordate host: long-term co-evolution and conservation of secondary metabolism.</title>
        <authorList>
            <person name="Kwan J.C."/>
            <person name="Schmidt E.W."/>
        </authorList>
    </citation>
    <scope>NUCLEOTIDE SEQUENCE [LARGE SCALE GENOMIC DNA]</scope>
    <source>
        <strain evidence="8">L6</strain>
    </source>
</reference>
<dbReference type="Proteomes" id="UP000018951">
    <property type="component" value="Unassembled WGS sequence"/>
</dbReference>
<evidence type="ECO:0000259" key="6">
    <source>
        <dbReference type="Pfam" id="PF07992"/>
    </source>
</evidence>
<dbReference type="EMBL" id="AXCJ01000005">
    <property type="protein sequence ID" value="ETO91435.1"/>
    <property type="molecule type" value="Genomic_DNA"/>
</dbReference>
<dbReference type="Gene3D" id="3.50.50.60">
    <property type="entry name" value="FAD/NAD(P)-binding domain"/>
    <property type="match status" value="2"/>
</dbReference>
<sequence>MVKDVTIVGMGPIGLFAMFQAGLLSLSVQAVDAQPIVGGQCQELYPNKNIYDIPGYRKIKAGDLISSLFDQASLFFDKGHDYSLSYRVDSIVNKDDLFFVYASDGRCVVSRTVILALGNGVFEYNKIPVLGIDQYENRQLFYSISDLEMFRGANVTLLGAGDTSIDWLLAMVGVVANINLVHRRSKFRCLPVNQDRVFQLAQESKINLYTPYQIHGFEESTSLEEKRIERIIIKNIQDNTIKTINTDYIFPFFGMVSHMKFVQDWGIKTNGDRIIVQPNECQTNVKGVFAVGDAVNYNNRHKLILTGFAEVTFACYKILEMLKNGTNFTHSTSMSHLFESQ</sequence>
<dbReference type="Pfam" id="PF07992">
    <property type="entry name" value="Pyr_redox_2"/>
    <property type="match status" value="1"/>
</dbReference>
<dbReference type="InterPro" id="IPR036188">
    <property type="entry name" value="FAD/NAD-bd_sf"/>
</dbReference>
<evidence type="ECO:0000256" key="3">
    <source>
        <dbReference type="ARBA" id="ARBA00022857"/>
    </source>
</evidence>
<dbReference type="InterPro" id="IPR023753">
    <property type="entry name" value="FAD/NAD-binding_dom"/>
</dbReference>
<comment type="subunit">
    <text evidence="5">Homodimer.</text>
</comment>
<protein>
    <recommendedName>
        <fullName evidence="5">Ferredoxin--NADP reductase</fullName>
        <shortName evidence="5">FNR</shortName>
        <shortName evidence="5">Fd-NADP(+) reductase</shortName>
        <ecNumber evidence="5">1.18.1.2</ecNumber>
    </recommendedName>
</protein>
<feature type="binding site" evidence="5">
    <location>
        <position position="88"/>
    </location>
    <ligand>
        <name>FAD</name>
        <dbReference type="ChEBI" id="CHEBI:57692"/>
    </ligand>
</feature>
<feature type="binding site" evidence="5">
    <location>
        <position position="45"/>
    </location>
    <ligand>
        <name>FAD</name>
        <dbReference type="ChEBI" id="CHEBI:57692"/>
    </ligand>
</feature>
<dbReference type="PRINTS" id="PR00368">
    <property type="entry name" value="FADPNR"/>
</dbReference>
<feature type="binding site" evidence="5">
    <location>
        <position position="293"/>
    </location>
    <ligand>
        <name>FAD</name>
        <dbReference type="ChEBI" id="CHEBI:57692"/>
    </ligand>
</feature>
<keyword evidence="3 5" id="KW-0521">NADP</keyword>
<dbReference type="EC" id="1.18.1.2" evidence="5"/>
<dbReference type="GO" id="GO:0050660">
    <property type="term" value="F:flavin adenine dinucleotide binding"/>
    <property type="evidence" value="ECO:0007669"/>
    <property type="project" value="UniProtKB-UniRule"/>
</dbReference>
<keyword evidence="2 5" id="KW-0274">FAD</keyword>
<proteinExistence type="inferred from homology"/>
<gene>
    <name evidence="7" type="ORF">P857_350</name>
</gene>
<dbReference type="AlphaFoldDB" id="W2UZZ4"/>
<name>W2UZZ4_9RICK</name>
<comment type="cofactor">
    <cofactor evidence="5">
        <name>FAD</name>
        <dbReference type="ChEBI" id="CHEBI:57692"/>
    </cofactor>
    <text evidence="5">Binds 1 FAD per subunit.</text>
</comment>
<comment type="caution">
    <text evidence="7">The sequence shown here is derived from an EMBL/GenBank/DDBJ whole genome shotgun (WGS) entry which is preliminary data.</text>
</comment>
<dbReference type="SUPFAM" id="SSF51905">
    <property type="entry name" value="FAD/NAD(P)-binding domain"/>
    <property type="match status" value="1"/>
</dbReference>
<comment type="caution">
    <text evidence="5">Lacks conserved residue(s) required for the propagation of feature annotation.</text>
</comment>
<comment type="catalytic activity">
    <reaction evidence="5">
        <text>2 reduced [2Fe-2S]-[ferredoxin] + NADP(+) + H(+) = 2 oxidized [2Fe-2S]-[ferredoxin] + NADPH</text>
        <dbReference type="Rhea" id="RHEA:20125"/>
        <dbReference type="Rhea" id="RHEA-COMP:10000"/>
        <dbReference type="Rhea" id="RHEA-COMP:10001"/>
        <dbReference type="ChEBI" id="CHEBI:15378"/>
        <dbReference type="ChEBI" id="CHEBI:33737"/>
        <dbReference type="ChEBI" id="CHEBI:33738"/>
        <dbReference type="ChEBI" id="CHEBI:57783"/>
        <dbReference type="ChEBI" id="CHEBI:58349"/>
        <dbReference type="EC" id="1.18.1.2"/>
    </reaction>
</comment>
<evidence type="ECO:0000313" key="8">
    <source>
        <dbReference type="Proteomes" id="UP000018951"/>
    </source>
</evidence>
<dbReference type="PANTHER" id="PTHR48105">
    <property type="entry name" value="THIOREDOXIN REDUCTASE 1-RELATED-RELATED"/>
    <property type="match status" value="1"/>
</dbReference>
<evidence type="ECO:0000313" key="7">
    <source>
        <dbReference type="EMBL" id="ETO91435.1"/>
    </source>
</evidence>
<feature type="binding site" evidence="5">
    <location>
        <position position="122"/>
    </location>
    <ligand>
        <name>FAD</name>
        <dbReference type="ChEBI" id="CHEBI:57692"/>
    </ligand>
</feature>